<gene>
    <name evidence="2" type="ORF">BGZ80_010006</name>
</gene>
<keyword evidence="3" id="KW-1185">Reference proteome</keyword>
<feature type="compositionally biased region" description="Polar residues" evidence="1">
    <location>
        <begin position="141"/>
        <end position="156"/>
    </location>
</feature>
<accession>A0A9P6MWA2</accession>
<dbReference type="Proteomes" id="UP000703661">
    <property type="component" value="Unassembled WGS sequence"/>
</dbReference>
<dbReference type="AlphaFoldDB" id="A0A9P6MWA2"/>
<reference evidence="2" key="1">
    <citation type="journal article" date="2020" name="Fungal Divers.">
        <title>Resolving the Mortierellaceae phylogeny through synthesis of multi-gene phylogenetics and phylogenomics.</title>
        <authorList>
            <person name="Vandepol N."/>
            <person name="Liber J."/>
            <person name="Desiro A."/>
            <person name="Na H."/>
            <person name="Kennedy M."/>
            <person name="Barry K."/>
            <person name="Grigoriev I.V."/>
            <person name="Miller A.N."/>
            <person name="O'Donnell K."/>
            <person name="Stajich J.E."/>
            <person name="Bonito G."/>
        </authorList>
    </citation>
    <scope>NUCLEOTIDE SEQUENCE</scope>
    <source>
        <strain evidence="2">NRRL 2769</strain>
    </source>
</reference>
<feature type="region of interest" description="Disordered" evidence="1">
    <location>
        <begin position="141"/>
        <end position="201"/>
    </location>
</feature>
<feature type="compositionally biased region" description="Low complexity" evidence="1">
    <location>
        <begin position="170"/>
        <end position="187"/>
    </location>
</feature>
<dbReference type="EMBL" id="JAAAID010000653">
    <property type="protein sequence ID" value="KAG0015162.1"/>
    <property type="molecule type" value="Genomic_DNA"/>
</dbReference>
<name>A0A9P6MWA2_9FUNG</name>
<comment type="caution">
    <text evidence="2">The sequence shown here is derived from an EMBL/GenBank/DDBJ whole genome shotgun (WGS) entry which is preliminary data.</text>
</comment>
<evidence type="ECO:0000313" key="2">
    <source>
        <dbReference type="EMBL" id="KAG0015162.1"/>
    </source>
</evidence>
<proteinExistence type="predicted"/>
<evidence type="ECO:0000313" key="3">
    <source>
        <dbReference type="Proteomes" id="UP000703661"/>
    </source>
</evidence>
<organism evidence="2 3">
    <name type="scientific">Entomortierella chlamydospora</name>
    <dbReference type="NCBI Taxonomy" id="101097"/>
    <lineage>
        <taxon>Eukaryota</taxon>
        <taxon>Fungi</taxon>
        <taxon>Fungi incertae sedis</taxon>
        <taxon>Mucoromycota</taxon>
        <taxon>Mortierellomycotina</taxon>
        <taxon>Mortierellomycetes</taxon>
        <taxon>Mortierellales</taxon>
        <taxon>Mortierellaceae</taxon>
        <taxon>Entomortierella</taxon>
    </lineage>
</organism>
<sequence>MDDSVEQQLSQALLEKLEPLINTVESQLRDLAVTHDSGTPTQTTAVTTGTGLVTGRVSIQSTQNQGPSPSSARLPFPLPAKPAFPIVSTMRSSASPPPLLAGKISDRDIVASPSSATVVPTQSFDNTGQLQERVDRFPQVSSLQDDASITAASSSEVEVVRLRRKKKPASKSSTSSIASISTTTSAKRGQGAKNAKSVLGE</sequence>
<evidence type="ECO:0000256" key="1">
    <source>
        <dbReference type="SAM" id="MobiDB-lite"/>
    </source>
</evidence>
<protein>
    <submittedName>
        <fullName evidence="2">Uncharacterized protein</fullName>
    </submittedName>
</protein>